<evidence type="ECO:0000313" key="4">
    <source>
        <dbReference type="Proteomes" id="UP000612899"/>
    </source>
</evidence>
<evidence type="ECO:0000313" key="3">
    <source>
        <dbReference type="EMBL" id="GIH07999.1"/>
    </source>
</evidence>
<dbReference type="RefSeq" id="WP_203911769.1">
    <property type="nucleotide sequence ID" value="NZ_BONY01000043.1"/>
</dbReference>
<dbReference type="Gene3D" id="2.115.10.20">
    <property type="entry name" value="Glycosyl hydrolase domain, family 43"/>
    <property type="match status" value="1"/>
</dbReference>
<evidence type="ECO:0000259" key="2">
    <source>
        <dbReference type="PROSITE" id="PS51175"/>
    </source>
</evidence>
<proteinExistence type="predicted"/>
<comment type="caution">
    <text evidence="3">The sequence shown here is derived from an EMBL/GenBank/DDBJ whole genome shotgun (WGS) entry which is preliminary data.</text>
</comment>
<dbReference type="PROSITE" id="PS51175">
    <property type="entry name" value="CBM6"/>
    <property type="match status" value="1"/>
</dbReference>
<organism evidence="3 4">
    <name type="scientific">Rhizocola hellebori</name>
    <dbReference type="NCBI Taxonomy" id="1392758"/>
    <lineage>
        <taxon>Bacteria</taxon>
        <taxon>Bacillati</taxon>
        <taxon>Actinomycetota</taxon>
        <taxon>Actinomycetes</taxon>
        <taxon>Micromonosporales</taxon>
        <taxon>Micromonosporaceae</taxon>
        <taxon>Rhizocola</taxon>
    </lineage>
</organism>
<dbReference type="Gene3D" id="2.60.120.260">
    <property type="entry name" value="Galactose-binding domain-like"/>
    <property type="match status" value="1"/>
</dbReference>
<dbReference type="Proteomes" id="UP000612899">
    <property type="component" value="Unassembled WGS sequence"/>
</dbReference>
<feature type="domain" description="CBM6" evidence="2">
    <location>
        <begin position="932"/>
        <end position="1081"/>
    </location>
</feature>
<name>A0A8J3QE01_9ACTN</name>
<keyword evidence="4" id="KW-1185">Reference proteome</keyword>
<sequence>MTMLRWAAALVSAATLAAVTIAPAAQAGAQGGLRAADAVLLRDGDRWVSLASGESLSSPGAVACTPADSVWVKGFAHLPYRVGATPDQLGGCLSGDAMPDGPAPWADPAAGSVRTPSAAFAGGVWWMVYAARKTGVTQTCLGYAASNRPTGPGWFHGQQPLVCPADGSSVGEPEFFYDRASAAWHVVWRQNVGGCVTRISVQRFDPVAGQLTGPQRQLLAADDPVMGFDDIVAASCPGGRRHLIDSPTMLRAADGNLWLFFGANTRDSADYATGWALCGTASPTTGGSCALVNAFNPAHRYRPAWGSSTRSSPEPGANAKPYLGFPDLPGFGGLSLATADPTGSAAQPVFAVAHLWWGGAGALRTQVTLRLDATGTLPALYESEVVTIHGRAGSFGTDLPGGLSPSGHRLATRAVPGWGWPAGHIGIFSAVTAQGVVAVQGGRDTTVADDYVAAGIYDPKTSRWTNVRAKTALGFDSVTPISEGGQTFHGGADSWDVQVVGDGNAVAFTNLFGVPWQSYLERKRIPAEGVWPSFGIISNVNGTWQVSRQWTAAQLANSNPDSDVDERACTPYAGLPNGTSLCGGLNEMAMFPRSRDIIVALYAGDGVRSSGGLMAIRVLGPDAAGQYDARVVGYYAYPEVRDIEPPNPARPGNLGIALKSVEADPSGVIGDERFNVVADIWHADDDGNPATIPPGLDPSVTQEFSYDSRNGAITPVSAPFLAGLTPAGTAFRGTHGGIYDHQGNMWAISNGLAVYAKSNGTRKLGGPLCPFDLNRWNTQPHTYTTTALGRTVWGQTCAPDYDILQSAGFGGGGYFPSFPQLVEDPVSKTIVAVDTWTTGNIFSVRHTGTGDAKTFSFGNLLDTGRNLLPRLGQPTEQRPPVFDRTGRMWVTFHQWPRPGQTGVLDHWIASVDIDRLFTPDPVTLAANVNGVTTVQAEHTATTTGERRAQRPDGTVPIDATAFMAQCLDACASDGIAGEGFTLADDSGSGHQEGSVEYRVYVPTAGTYRLAYRVNGDDVAAHPNPAITATVGAVSQTTAVNTAGVWQTVTAQSFTLAAGHHTIRLSPPAGGGNWQLNWFTLTRQ</sequence>
<dbReference type="SUPFAM" id="SSF75005">
    <property type="entry name" value="Arabinanase/levansucrase/invertase"/>
    <property type="match status" value="1"/>
</dbReference>
<dbReference type="InterPro" id="IPR005084">
    <property type="entry name" value="CBM6"/>
</dbReference>
<protein>
    <recommendedName>
        <fullName evidence="2">CBM6 domain-containing protein</fullName>
    </recommendedName>
</protein>
<dbReference type="AlphaFoldDB" id="A0A8J3QE01"/>
<dbReference type="GO" id="GO:0030246">
    <property type="term" value="F:carbohydrate binding"/>
    <property type="evidence" value="ECO:0007669"/>
    <property type="project" value="InterPro"/>
</dbReference>
<keyword evidence="1" id="KW-0732">Signal</keyword>
<dbReference type="SUPFAM" id="SSF49785">
    <property type="entry name" value="Galactose-binding domain-like"/>
    <property type="match status" value="1"/>
</dbReference>
<reference evidence="3" key="1">
    <citation type="submission" date="2021-01" db="EMBL/GenBank/DDBJ databases">
        <title>Whole genome shotgun sequence of Rhizocola hellebori NBRC 109834.</title>
        <authorList>
            <person name="Komaki H."/>
            <person name="Tamura T."/>
        </authorList>
    </citation>
    <scope>NUCLEOTIDE SEQUENCE</scope>
    <source>
        <strain evidence="3">NBRC 109834</strain>
    </source>
</reference>
<dbReference type="InterPro" id="IPR023296">
    <property type="entry name" value="Glyco_hydro_beta-prop_sf"/>
</dbReference>
<gene>
    <name evidence="3" type="ORF">Rhe02_60660</name>
</gene>
<feature type="signal peptide" evidence="1">
    <location>
        <begin position="1"/>
        <end position="27"/>
    </location>
</feature>
<accession>A0A8J3QE01</accession>
<dbReference type="InterPro" id="IPR008979">
    <property type="entry name" value="Galactose-bd-like_sf"/>
</dbReference>
<dbReference type="EMBL" id="BONY01000043">
    <property type="protein sequence ID" value="GIH07999.1"/>
    <property type="molecule type" value="Genomic_DNA"/>
</dbReference>
<evidence type="ECO:0000256" key="1">
    <source>
        <dbReference type="SAM" id="SignalP"/>
    </source>
</evidence>
<feature type="chain" id="PRO_5038842990" description="CBM6 domain-containing protein" evidence="1">
    <location>
        <begin position="28"/>
        <end position="1083"/>
    </location>
</feature>